<reference evidence="1" key="2">
    <citation type="submission" date="2020-05" db="UniProtKB">
        <authorList>
            <consortium name="EnsemblMetazoa"/>
        </authorList>
    </citation>
    <scope>IDENTIFICATION</scope>
    <source>
        <strain evidence="1">A-37</strain>
    </source>
</reference>
<dbReference type="VEuPathDB" id="VectorBase:ACUA022996"/>
<protein>
    <submittedName>
        <fullName evidence="1">Uncharacterized protein</fullName>
    </submittedName>
</protein>
<reference evidence="2" key="1">
    <citation type="submission" date="2013-09" db="EMBL/GenBank/DDBJ databases">
        <title>The Genome Sequence of Anopheles culicifacies species A.</title>
        <authorList>
            <consortium name="The Broad Institute Genomics Platform"/>
            <person name="Neafsey D.E."/>
            <person name="Besansky N."/>
            <person name="Howell P."/>
            <person name="Walton C."/>
            <person name="Young S.K."/>
            <person name="Zeng Q."/>
            <person name="Gargeya S."/>
            <person name="Fitzgerald M."/>
            <person name="Haas B."/>
            <person name="Abouelleil A."/>
            <person name="Allen A.W."/>
            <person name="Alvarado L."/>
            <person name="Arachchi H.M."/>
            <person name="Berlin A.M."/>
            <person name="Chapman S.B."/>
            <person name="Gainer-Dewar J."/>
            <person name="Goldberg J."/>
            <person name="Griggs A."/>
            <person name="Gujja S."/>
            <person name="Hansen M."/>
            <person name="Howarth C."/>
            <person name="Imamovic A."/>
            <person name="Ireland A."/>
            <person name="Larimer J."/>
            <person name="McCowan C."/>
            <person name="Murphy C."/>
            <person name="Pearson M."/>
            <person name="Poon T.W."/>
            <person name="Priest M."/>
            <person name="Roberts A."/>
            <person name="Saif S."/>
            <person name="Shea T."/>
            <person name="Sisk P."/>
            <person name="Sykes S."/>
            <person name="Wortman J."/>
            <person name="Nusbaum C."/>
            <person name="Birren B."/>
        </authorList>
    </citation>
    <scope>NUCLEOTIDE SEQUENCE [LARGE SCALE GENOMIC DNA]</scope>
    <source>
        <strain evidence="2">A-37</strain>
    </source>
</reference>
<name>A0A182MP68_9DIPT</name>
<evidence type="ECO:0000313" key="1">
    <source>
        <dbReference type="EnsemblMetazoa" id="ACUA022996-PA"/>
    </source>
</evidence>
<sequence>MEIRSNYINVPLLAELIERKSQLWGRAFPTPPDMISNPPSPLPIPNHCLQQEVHSIIESLRLIFRNRAEFIELTLLRVKTLPSCFNLLGPVFEAFLGTVAAAAAPSDSATTATGLTIYRSNDVETYGRLMLCYAKWKSLYWTVAGVDDPDEWASIDAVALTQLPYDFPRAICPRDALLRRIFPIGVRCHIDGTTAGVTPTHGKRNNAMTRTLLRTLPKRPDLQELCLQFIQAYRCGSDATPPKHDQQDQQEAHFQTINSAAYKSMSASAERSLRRHLSADVSDQPNFQSQEHTECRSEMKPITIPDSDEADETANSDAISKLVKEAGQHHIPLQSILYPDTSTRQLNDVFCPMAVSAGNDACTAMGMDRNSSTTPTDEFVTDSAVPLMPAWPPFAECFLNTPPATPQHEIPPEVVDEELRRAVLVKKSTPSPSWVRLKGTIRLIGQRKKRISVAGIVKRVLVKIFAHDGWWNFADILAVKLHSFARAGRCSSIMNDGLTGNWETLEVKDTLTNDRLELLSAQPDVRVVESRRSSGKPDDDDRAKNDALLRELIDCLGTVDTMPLDSKQGYVDFTILPDNPGYGAERSQTDTMDDQASPSVNGTCVDTSPLFAADSDKYVLLFTELGPVSWPIV</sequence>
<dbReference type="Proteomes" id="UP000075883">
    <property type="component" value="Unassembled WGS sequence"/>
</dbReference>
<accession>A0A182MP68</accession>
<keyword evidence="2" id="KW-1185">Reference proteome</keyword>
<proteinExistence type="predicted"/>
<organism evidence="1 2">
    <name type="scientific">Anopheles culicifacies</name>
    <dbReference type="NCBI Taxonomy" id="139723"/>
    <lineage>
        <taxon>Eukaryota</taxon>
        <taxon>Metazoa</taxon>
        <taxon>Ecdysozoa</taxon>
        <taxon>Arthropoda</taxon>
        <taxon>Hexapoda</taxon>
        <taxon>Insecta</taxon>
        <taxon>Pterygota</taxon>
        <taxon>Neoptera</taxon>
        <taxon>Endopterygota</taxon>
        <taxon>Diptera</taxon>
        <taxon>Nematocera</taxon>
        <taxon>Culicoidea</taxon>
        <taxon>Culicidae</taxon>
        <taxon>Anophelinae</taxon>
        <taxon>Anopheles</taxon>
        <taxon>culicifacies species complex</taxon>
    </lineage>
</organism>
<evidence type="ECO:0000313" key="2">
    <source>
        <dbReference type="Proteomes" id="UP000075883"/>
    </source>
</evidence>
<dbReference type="EnsemblMetazoa" id="ACUA022996-RA">
    <property type="protein sequence ID" value="ACUA022996-PA"/>
    <property type="gene ID" value="ACUA022996"/>
</dbReference>
<dbReference type="EMBL" id="AXCM01002244">
    <property type="status" value="NOT_ANNOTATED_CDS"/>
    <property type="molecule type" value="Genomic_DNA"/>
</dbReference>
<dbReference type="AlphaFoldDB" id="A0A182MP68"/>